<dbReference type="Proteomes" id="UP000485058">
    <property type="component" value="Unassembled WGS sequence"/>
</dbReference>
<evidence type="ECO:0000313" key="3">
    <source>
        <dbReference type="Proteomes" id="UP000485058"/>
    </source>
</evidence>
<evidence type="ECO:0008006" key="4">
    <source>
        <dbReference type="Google" id="ProtNLM"/>
    </source>
</evidence>
<accession>A0A6A0A4K8</accession>
<keyword evidence="3" id="KW-1185">Reference proteome</keyword>
<reference evidence="2 3" key="1">
    <citation type="submission" date="2020-02" db="EMBL/GenBank/DDBJ databases">
        <title>Draft genome sequence of Haematococcus lacustris strain NIES-144.</title>
        <authorList>
            <person name="Morimoto D."/>
            <person name="Nakagawa S."/>
            <person name="Yoshida T."/>
            <person name="Sawayama S."/>
        </authorList>
    </citation>
    <scope>NUCLEOTIDE SEQUENCE [LARGE SCALE GENOMIC DNA]</scope>
    <source>
        <strain evidence="2 3">NIES-144</strain>
    </source>
</reference>
<comment type="caution">
    <text evidence="2">The sequence shown here is derived from an EMBL/GenBank/DDBJ whole genome shotgun (WGS) entry which is preliminary data.</text>
</comment>
<gene>
    <name evidence="2" type="ORF">HaLaN_23830</name>
</gene>
<proteinExistence type="predicted"/>
<sequence>MGSNLLGLALLAGLLGHEHGLDVGQHATRGDGDLPQQLAQLLVVAHGQLDVAGHDAGLLVVTGCVAGQLQHLGHQVAGDAAHGEGQASLAGAAHCLLAAAALAATGWGGLGGLGLGGHTCCLRVVECVERDGCLW</sequence>
<keyword evidence="1" id="KW-0732">Signal</keyword>
<dbReference type="AlphaFoldDB" id="A0A6A0A4K8"/>
<feature type="chain" id="PRO_5025525432" description="Secreted protein" evidence="1">
    <location>
        <begin position="21"/>
        <end position="135"/>
    </location>
</feature>
<feature type="signal peptide" evidence="1">
    <location>
        <begin position="1"/>
        <end position="20"/>
    </location>
</feature>
<dbReference type="EMBL" id="BLLF01002924">
    <property type="protein sequence ID" value="GFH25802.1"/>
    <property type="molecule type" value="Genomic_DNA"/>
</dbReference>
<protein>
    <recommendedName>
        <fullName evidence="4">Secreted protein</fullName>
    </recommendedName>
</protein>
<organism evidence="2 3">
    <name type="scientific">Haematococcus lacustris</name>
    <name type="common">Green alga</name>
    <name type="synonym">Haematococcus pluvialis</name>
    <dbReference type="NCBI Taxonomy" id="44745"/>
    <lineage>
        <taxon>Eukaryota</taxon>
        <taxon>Viridiplantae</taxon>
        <taxon>Chlorophyta</taxon>
        <taxon>core chlorophytes</taxon>
        <taxon>Chlorophyceae</taxon>
        <taxon>CS clade</taxon>
        <taxon>Chlamydomonadales</taxon>
        <taxon>Haematococcaceae</taxon>
        <taxon>Haematococcus</taxon>
    </lineage>
</organism>
<name>A0A6A0A4K8_HAELA</name>
<evidence type="ECO:0000313" key="2">
    <source>
        <dbReference type="EMBL" id="GFH25802.1"/>
    </source>
</evidence>
<evidence type="ECO:0000256" key="1">
    <source>
        <dbReference type="SAM" id="SignalP"/>
    </source>
</evidence>